<reference evidence="4 5" key="1">
    <citation type="submission" date="2021-07" db="EMBL/GenBank/DDBJ databases">
        <title>Clostridium weizhouense sp. nov., an anaerobic bacterium isolated from activated sludge of Petroleum wastewater.</title>
        <authorList>
            <person name="Li Q."/>
        </authorList>
    </citation>
    <scope>NUCLEOTIDE SEQUENCE [LARGE SCALE GENOMIC DNA]</scope>
    <source>
        <strain evidence="4 5">YB-6</strain>
    </source>
</reference>
<evidence type="ECO:0000256" key="3">
    <source>
        <dbReference type="ARBA" id="ARBA00044507"/>
    </source>
</evidence>
<evidence type="ECO:0000256" key="1">
    <source>
        <dbReference type="ARBA" id="ARBA00001933"/>
    </source>
</evidence>
<evidence type="ECO:0000256" key="2">
    <source>
        <dbReference type="ARBA" id="ARBA00022898"/>
    </source>
</evidence>
<gene>
    <name evidence="4" type="ORF">KYD98_08370</name>
</gene>
<dbReference type="InterPro" id="IPR015421">
    <property type="entry name" value="PyrdxlP-dep_Trfase_major"/>
</dbReference>
<dbReference type="Gene3D" id="3.40.640.10">
    <property type="entry name" value="Type I PLP-dependent aspartate aminotransferase-like (Major domain)"/>
    <property type="match status" value="1"/>
</dbReference>
<evidence type="ECO:0000313" key="5">
    <source>
        <dbReference type="Proteomes" id="UP001519921"/>
    </source>
</evidence>
<dbReference type="SUPFAM" id="SSF53383">
    <property type="entry name" value="PLP-dependent transferases"/>
    <property type="match status" value="1"/>
</dbReference>
<dbReference type="EMBL" id="JAHXPT010000005">
    <property type="protein sequence ID" value="MBW6410106.1"/>
    <property type="molecule type" value="Genomic_DNA"/>
</dbReference>
<proteinExistence type="inferred from homology"/>
<dbReference type="GO" id="GO:0016829">
    <property type="term" value="F:lyase activity"/>
    <property type="evidence" value="ECO:0007669"/>
    <property type="project" value="UniProtKB-KW"/>
</dbReference>
<organism evidence="4 5">
    <name type="scientific">Clostridium weizhouense</name>
    <dbReference type="NCBI Taxonomy" id="2859781"/>
    <lineage>
        <taxon>Bacteria</taxon>
        <taxon>Bacillati</taxon>
        <taxon>Bacillota</taxon>
        <taxon>Clostridia</taxon>
        <taxon>Eubacteriales</taxon>
        <taxon>Clostridiaceae</taxon>
        <taxon>Clostridium</taxon>
    </lineage>
</organism>
<dbReference type="InterPro" id="IPR006337">
    <property type="entry name" value="DgaE-like"/>
</dbReference>
<keyword evidence="5" id="KW-1185">Reference proteome</keyword>
<dbReference type="Pfam" id="PF03841">
    <property type="entry name" value="SelA"/>
    <property type="match status" value="1"/>
</dbReference>
<comment type="caution">
    <text evidence="4">The sequence shown here is derived from an EMBL/GenBank/DDBJ whole genome shotgun (WGS) entry which is preliminary data.</text>
</comment>
<accession>A0ABS7AN68</accession>
<dbReference type="Proteomes" id="UP001519921">
    <property type="component" value="Unassembled WGS sequence"/>
</dbReference>
<keyword evidence="2" id="KW-0663">Pyridoxal phosphate</keyword>
<dbReference type="PANTHER" id="PTHR32328">
    <property type="entry name" value="L-SERYL-TRNA(SEC) SELENIUM TRANSFERASE"/>
    <property type="match status" value="1"/>
</dbReference>
<evidence type="ECO:0000313" key="4">
    <source>
        <dbReference type="EMBL" id="MBW6410106.1"/>
    </source>
</evidence>
<sequence length="369" mass="40380">MNCYEDIGLKRVINASGRMTALGVSTLSDEVAEATKNGGQNYVVIDSLIDKAGKIISSYTKAEDSCVTSSASAAIALSIAGLITKGKLSLIEKLPDTTGLKNEVIIQKGHAVNYGAPITTMIRLGGGKPVEVGYSNQVFKEHIEEAINENTVALMYVKSHHCVQKSMVTLNEMIEIAHKNNLPILVDAAAEEDITKYYKLGADLVVYSGAKAIEATTSGFVTGKKEYIAYAKAQYKGIGRAMKVGKENIMGLLKALEIYVNKDKERELESQKEIVNYLVKEINNINGLEAQVTVDEAGRIIYRAEVKVKEEILGINASKVMKMLNEGNPSIHGRKHKVNLGYITFDPRPMIDGDKEIIVKKLKEIVEEK</sequence>
<dbReference type="InterPro" id="IPR015424">
    <property type="entry name" value="PyrdxlP-dep_Trfase"/>
</dbReference>
<dbReference type="PANTHER" id="PTHR32328:SF0">
    <property type="entry name" value="L-SERYL-TRNA(SEC) SELENIUM TRANSFERASE"/>
    <property type="match status" value="1"/>
</dbReference>
<dbReference type="InterPro" id="IPR018319">
    <property type="entry name" value="SelA-like"/>
</dbReference>
<protein>
    <submittedName>
        <fullName evidence="4">DgaE family pyridoxal phosphate-dependent ammonia lyase</fullName>
    </submittedName>
</protein>
<name>A0ABS7AN68_9CLOT</name>
<comment type="similarity">
    <text evidence="3">Belongs to the SelA family.</text>
</comment>
<dbReference type="NCBIfam" id="TIGR01437">
    <property type="entry name" value="selA_rel"/>
    <property type="match status" value="1"/>
</dbReference>
<dbReference type="RefSeq" id="WP_219779171.1">
    <property type="nucleotide sequence ID" value="NZ_JAHXPT010000005.1"/>
</dbReference>
<keyword evidence="4" id="KW-0456">Lyase</keyword>
<comment type="cofactor">
    <cofactor evidence="1">
        <name>pyridoxal 5'-phosphate</name>
        <dbReference type="ChEBI" id="CHEBI:597326"/>
    </cofactor>
</comment>